<dbReference type="RefSeq" id="XP_067082223.1">
    <property type="nucleotide sequence ID" value="XM_067226122.1"/>
</dbReference>
<name>A0A1G4IGQ2_TRYEQ</name>
<feature type="region of interest" description="Disordered" evidence="3">
    <location>
        <begin position="366"/>
        <end position="420"/>
    </location>
</feature>
<keyword evidence="5" id="KW-1185">Reference proteome</keyword>
<comment type="caution">
    <text evidence="4">The sequence shown here is derived from an EMBL/GenBank/DDBJ whole genome shotgun (WGS) entry which is preliminary data.</text>
</comment>
<dbReference type="GeneID" id="92377106"/>
<dbReference type="EMBL" id="CZPT02001668">
    <property type="protein sequence ID" value="SCU71585.1"/>
    <property type="molecule type" value="Genomic_DNA"/>
</dbReference>
<dbReference type="Pfam" id="PF13855">
    <property type="entry name" value="LRR_8"/>
    <property type="match status" value="1"/>
</dbReference>
<dbReference type="Gene3D" id="3.80.10.10">
    <property type="entry name" value="Ribonuclease Inhibitor"/>
    <property type="match status" value="2"/>
</dbReference>
<evidence type="ECO:0000256" key="3">
    <source>
        <dbReference type="SAM" id="MobiDB-lite"/>
    </source>
</evidence>
<dbReference type="AlphaFoldDB" id="A0A1G4IGQ2"/>
<dbReference type="InterPro" id="IPR032675">
    <property type="entry name" value="LRR_dom_sf"/>
</dbReference>
<dbReference type="FunFam" id="3.80.10.10:FF:001016">
    <property type="entry name" value="Leucine Rich Repeat, putative"/>
    <property type="match status" value="1"/>
</dbReference>
<accession>A0A1G4IGQ2</accession>
<reference evidence="4" key="1">
    <citation type="submission" date="2016-09" db="EMBL/GenBank/DDBJ databases">
        <authorList>
            <person name="Hebert L."/>
            <person name="Moumen B."/>
        </authorList>
    </citation>
    <scope>NUCLEOTIDE SEQUENCE [LARGE SCALE GENOMIC DNA]</scope>
    <source>
        <strain evidence="4">OVI</strain>
    </source>
</reference>
<evidence type="ECO:0000313" key="5">
    <source>
        <dbReference type="Proteomes" id="UP000195570"/>
    </source>
</evidence>
<dbReference type="VEuPathDB" id="TriTrypDB:TEOVI_000316600"/>
<evidence type="ECO:0000313" key="4">
    <source>
        <dbReference type="EMBL" id="SCU71585.1"/>
    </source>
</evidence>
<dbReference type="PANTHER" id="PTHR15454">
    <property type="entry name" value="NISCHARIN RELATED"/>
    <property type="match status" value="1"/>
</dbReference>
<dbReference type="InterPro" id="IPR001611">
    <property type="entry name" value="Leu-rich_rpt"/>
</dbReference>
<dbReference type="Proteomes" id="UP000195570">
    <property type="component" value="Unassembled WGS sequence"/>
</dbReference>
<organism evidence="4 5">
    <name type="scientific">Trypanosoma equiperdum</name>
    <dbReference type="NCBI Taxonomy" id="5694"/>
    <lineage>
        <taxon>Eukaryota</taxon>
        <taxon>Discoba</taxon>
        <taxon>Euglenozoa</taxon>
        <taxon>Kinetoplastea</taxon>
        <taxon>Metakinetoplastina</taxon>
        <taxon>Trypanosomatida</taxon>
        <taxon>Trypanosomatidae</taxon>
        <taxon>Trypanosoma</taxon>
    </lineage>
</organism>
<proteinExistence type="predicted"/>
<keyword evidence="2" id="KW-0677">Repeat</keyword>
<feature type="region of interest" description="Disordered" evidence="3">
    <location>
        <begin position="308"/>
        <end position="336"/>
    </location>
</feature>
<dbReference type="PANTHER" id="PTHR15454:SF67">
    <property type="entry name" value="LEUCINE-RICH REPEAT PROTEIN (LRRP)"/>
    <property type="match status" value="1"/>
</dbReference>
<dbReference type="GO" id="GO:0005737">
    <property type="term" value="C:cytoplasm"/>
    <property type="evidence" value="ECO:0007669"/>
    <property type="project" value="TreeGrafter"/>
</dbReference>
<evidence type="ECO:0000256" key="2">
    <source>
        <dbReference type="ARBA" id="ARBA00022737"/>
    </source>
</evidence>
<dbReference type="SUPFAM" id="SSF52058">
    <property type="entry name" value="L domain-like"/>
    <property type="match status" value="1"/>
</dbReference>
<evidence type="ECO:0000256" key="1">
    <source>
        <dbReference type="ARBA" id="ARBA00022614"/>
    </source>
</evidence>
<protein>
    <submittedName>
        <fullName evidence="4">Leucine Rich Repeat, putative</fullName>
    </submittedName>
</protein>
<keyword evidence="1" id="KW-0433">Leucine-rich repeat</keyword>
<sequence>MSRFAASGDGKVVARKERALMSVKNFIELIPLDIDLETTRQLVLKGKNITAIPPNIGTLLREVRRLDLSTNDVRDITPLATLANLTSINLTRNPHLLSIAPLASLHLTVVVVAHCGLRSLVGLEGSAGTLKTLVVNDNNLLLRSPSGKCVEGAGADEIATAVKNYDVIADLTECETLVLSRNPLLCSLYAGPTEEDKTHPQKKAEAGEETKCEPDWEHPLSAIVKMTCLKKLSLSGCGLTSLPRHWFIPKVTELRLSQNKLKSLVPEGVLFRSVKILDVSHNELKEASTLRRCRFVYHLGVRGNPFVEDGNVSTGAKRKAGKGDDDNKSESPPPAKKNLGVVLQYLMRIMPHLEMVDGTPLAQLLPTEQDDERKETVEFTANKQEESAESVADDGGSKVPEEEDNALEPPETSELGKPAIVRRGQTNLLATKKRRLSAEGAAVTQILLKRKTEASGW</sequence>
<gene>
    <name evidence="4" type="ORF">TEOVI_000316600</name>
</gene>